<dbReference type="GO" id="GO:0005886">
    <property type="term" value="C:plasma membrane"/>
    <property type="evidence" value="ECO:0007669"/>
    <property type="project" value="TreeGrafter"/>
</dbReference>
<dbReference type="PANTHER" id="PTHR34989">
    <property type="entry name" value="PROTEIN HDED"/>
    <property type="match status" value="1"/>
</dbReference>
<feature type="transmembrane region" description="Helical" evidence="1">
    <location>
        <begin position="16"/>
        <end position="37"/>
    </location>
</feature>
<gene>
    <name evidence="2" type="ORF">SCABRO_02505</name>
</gene>
<dbReference type="eggNOG" id="COG3247">
    <property type="taxonomic scope" value="Bacteria"/>
</dbReference>
<comment type="caution">
    <text evidence="2">The sequence shown here is derived from an EMBL/GenBank/DDBJ whole genome shotgun (WGS) entry which is preliminary data.</text>
</comment>
<evidence type="ECO:0000256" key="1">
    <source>
        <dbReference type="SAM" id="Phobius"/>
    </source>
</evidence>
<dbReference type="Proteomes" id="UP000030652">
    <property type="component" value="Unassembled WGS sequence"/>
</dbReference>
<dbReference type="Pfam" id="PF03729">
    <property type="entry name" value="DUF308"/>
    <property type="match status" value="2"/>
</dbReference>
<feature type="transmembrane region" description="Helical" evidence="1">
    <location>
        <begin position="160"/>
        <end position="183"/>
    </location>
</feature>
<keyword evidence="1" id="KW-0812">Transmembrane</keyword>
<evidence type="ECO:0000313" key="2">
    <source>
        <dbReference type="EMBL" id="KHE91745.1"/>
    </source>
</evidence>
<proteinExistence type="predicted"/>
<dbReference type="InterPro" id="IPR052712">
    <property type="entry name" value="Acid_resist_chaperone_HdeD"/>
</dbReference>
<dbReference type="AlphaFoldDB" id="A0A0B0EM46"/>
<dbReference type="PANTHER" id="PTHR34989:SF1">
    <property type="entry name" value="PROTEIN HDED"/>
    <property type="match status" value="1"/>
</dbReference>
<reference evidence="2 3" key="1">
    <citation type="submission" date="2014-10" db="EMBL/GenBank/DDBJ databases">
        <title>Draft genome of anammox bacterium scalindua brodae, obtained using differential coverage binning of sequence data from two enrichment reactors.</title>
        <authorList>
            <person name="Speth D.R."/>
            <person name="Russ L."/>
            <person name="Kartal B."/>
            <person name="Op den Camp H.J."/>
            <person name="Dutilh B.E."/>
            <person name="Jetten M.S."/>
        </authorList>
    </citation>
    <scope>NUCLEOTIDE SEQUENCE [LARGE SCALE GENOMIC DNA]</scope>
    <source>
        <strain evidence="2">RU1</strain>
    </source>
</reference>
<name>A0A0B0EM46_9BACT</name>
<organism evidence="2 3">
    <name type="scientific">Candidatus Scalindua brodae</name>
    <dbReference type="NCBI Taxonomy" id="237368"/>
    <lineage>
        <taxon>Bacteria</taxon>
        <taxon>Pseudomonadati</taxon>
        <taxon>Planctomycetota</taxon>
        <taxon>Candidatus Brocadiia</taxon>
        <taxon>Candidatus Brocadiales</taxon>
        <taxon>Candidatus Scalinduaceae</taxon>
        <taxon>Candidatus Scalindua</taxon>
    </lineage>
</organism>
<dbReference type="InterPro" id="IPR005325">
    <property type="entry name" value="DUF308_memb"/>
</dbReference>
<evidence type="ECO:0000313" key="3">
    <source>
        <dbReference type="Proteomes" id="UP000030652"/>
    </source>
</evidence>
<protein>
    <submittedName>
        <fullName evidence="2">Acid-resistance membrane protein</fullName>
    </submittedName>
</protein>
<dbReference type="EMBL" id="JRYO01000179">
    <property type="protein sequence ID" value="KHE91745.1"/>
    <property type="molecule type" value="Genomic_DNA"/>
</dbReference>
<accession>A0A0B0EM46</accession>
<keyword evidence="1" id="KW-0472">Membrane</keyword>
<keyword evidence="1" id="KW-1133">Transmembrane helix</keyword>
<sequence length="191" mass="20863">METGSPQTLIAKAASAIWWIVLLRGILAVIIGIMFFSNPKATLVVIIMFLGAYWLVDGIFTLIASFYGKKVHRHWGWGIFVAVLSILAGIAVFAQPIAATIFTTTFLVYFMGVMILASGISSVATGIKLRKTSGEWMMIFGGVFTILLGLLLLFNPIFSATFFVFLLGIFTVIDGVSLIAVSFRIRKLDKA</sequence>
<feature type="transmembrane region" description="Helical" evidence="1">
    <location>
        <begin position="75"/>
        <end position="94"/>
    </location>
</feature>
<feature type="transmembrane region" description="Helical" evidence="1">
    <location>
        <begin position="136"/>
        <end position="154"/>
    </location>
</feature>
<feature type="transmembrane region" description="Helical" evidence="1">
    <location>
        <begin position="43"/>
        <end position="68"/>
    </location>
</feature>
<feature type="transmembrane region" description="Helical" evidence="1">
    <location>
        <begin position="106"/>
        <end position="124"/>
    </location>
</feature>